<dbReference type="AlphaFoldDB" id="A0A1X7U2Y4"/>
<protein>
    <submittedName>
        <fullName evidence="1">Uncharacterized protein</fullName>
    </submittedName>
</protein>
<reference evidence="1" key="1">
    <citation type="submission" date="2017-05" db="UniProtKB">
        <authorList>
            <consortium name="EnsemblMetazoa"/>
        </authorList>
    </citation>
    <scope>IDENTIFICATION</scope>
</reference>
<proteinExistence type="predicted"/>
<dbReference type="InParanoid" id="A0A1X7U2Y4"/>
<name>A0A1X7U2Y4_AMPQE</name>
<accession>A0A1X7U2Y4</accession>
<sequence length="108" mass="12733">MKLLHESLRINTLYPYQQPCCITYSQFKESITTAVSMREYCRLGRELYYSVHNMTKEIASDFLRQLSNGESPSSDNALLFLSQNLTEEEFLKEVLKLFQQQYSKCKKD</sequence>
<evidence type="ECO:0000313" key="1">
    <source>
        <dbReference type="EnsemblMetazoa" id="Aqu2.1.22247_001"/>
    </source>
</evidence>
<dbReference type="EnsemblMetazoa" id="Aqu2.1.22247_001">
    <property type="protein sequence ID" value="Aqu2.1.22247_001"/>
    <property type="gene ID" value="Aqu2.1.22247"/>
</dbReference>
<organism evidence="1">
    <name type="scientific">Amphimedon queenslandica</name>
    <name type="common">Sponge</name>
    <dbReference type="NCBI Taxonomy" id="400682"/>
    <lineage>
        <taxon>Eukaryota</taxon>
        <taxon>Metazoa</taxon>
        <taxon>Porifera</taxon>
        <taxon>Demospongiae</taxon>
        <taxon>Heteroscleromorpha</taxon>
        <taxon>Haplosclerida</taxon>
        <taxon>Niphatidae</taxon>
        <taxon>Amphimedon</taxon>
    </lineage>
</organism>